<dbReference type="OrthoDB" id="891726at2759"/>
<accession>A0A3A2ZH74</accession>
<name>A0A3A2ZH74_9EURO</name>
<dbReference type="Proteomes" id="UP000266188">
    <property type="component" value="Unassembled WGS sequence"/>
</dbReference>
<dbReference type="EMBL" id="MVGC01003616">
    <property type="protein sequence ID" value="RJE16611.1"/>
    <property type="molecule type" value="Genomic_DNA"/>
</dbReference>
<protein>
    <submittedName>
        <fullName evidence="2">PBSP domain-containing protein</fullName>
    </submittedName>
</protein>
<sequence length="90" mass="9905">MTATSEPTSLPSALPKRRSQEKPSDPDASKDTHHQRPNPKLRLNINDLRHPASKSFLALVPDPASTLETALDAILKYLYTPPSKDDNSSD</sequence>
<dbReference type="STRING" id="2070753.A0A3A2ZH74"/>
<keyword evidence="3" id="KW-1185">Reference proteome</keyword>
<comment type="caution">
    <text evidence="2">The sequence shown here is derived from an EMBL/GenBank/DDBJ whole genome shotgun (WGS) entry which is preliminary data.</text>
</comment>
<proteinExistence type="predicted"/>
<organism evidence="2 3">
    <name type="scientific">Aspergillus sclerotialis</name>
    <dbReference type="NCBI Taxonomy" id="2070753"/>
    <lineage>
        <taxon>Eukaryota</taxon>
        <taxon>Fungi</taxon>
        <taxon>Dikarya</taxon>
        <taxon>Ascomycota</taxon>
        <taxon>Pezizomycotina</taxon>
        <taxon>Eurotiomycetes</taxon>
        <taxon>Eurotiomycetidae</taxon>
        <taxon>Eurotiales</taxon>
        <taxon>Aspergillaceae</taxon>
        <taxon>Aspergillus</taxon>
        <taxon>Aspergillus subgen. Polypaecilum</taxon>
    </lineage>
</organism>
<dbReference type="AlphaFoldDB" id="A0A3A2ZH74"/>
<evidence type="ECO:0000313" key="2">
    <source>
        <dbReference type="EMBL" id="RJE16611.1"/>
    </source>
</evidence>
<gene>
    <name evidence="2" type="ORF">PHISCL_11052</name>
</gene>
<reference evidence="3" key="1">
    <citation type="submission" date="2017-02" db="EMBL/GenBank/DDBJ databases">
        <authorList>
            <person name="Tafer H."/>
            <person name="Lopandic K."/>
        </authorList>
    </citation>
    <scope>NUCLEOTIDE SEQUENCE [LARGE SCALE GENOMIC DNA]</scope>
    <source>
        <strain evidence="3">CBS 366.77</strain>
    </source>
</reference>
<feature type="region of interest" description="Disordered" evidence="1">
    <location>
        <begin position="1"/>
        <end position="44"/>
    </location>
</feature>
<feature type="compositionally biased region" description="Basic and acidic residues" evidence="1">
    <location>
        <begin position="18"/>
        <end position="34"/>
    </location>
</feature>
<feature type="non-terminal residue" evidence="2">
    <location>
        <position position="90"/>
    </location>
</feature>
<dbReference type="InterPro" id="IPR007541">
    <property type="entry name" value="Uncharacterised_BSP"/>
</dbReference>
<feature type="compositionally biased region" description="Polar residues" evidence="1">
    <location>
        <begin position="1"/>
        <end position="11"/>
    </location>
</feature>
<evidence type="ECO:0000313" key="3">
    <source>
        <dbReference type="Proteomes" id="UP000266188"/>
    </source>
</evidence>
<dbReference type="Pfam" id="PF04450">
    <property type="entry name" value="BSP"/>
    <property type="match status" value="1"/>
</dbReference>
<evidence type="ECO:0000256" key="1">
    <source>
        <dbReference type="SAM" id="MobiDB-lite"/>
    </source>
</evidence>